<feature type="compositionally biased region" description="Gly residues" evidence="1">
    <location>
        <begin position="42"/>
        <end position="55"/>
    </location>
</feature>
<reference evidence="2" key="1">
    <citation type="submission" date="2020-02" db="EMBL/GenBank/DDBJ databases">
        <authorList>
            <person name="Meier V. D."/>
        </authorList>
    </citation>
    <scope>NUCLEOTIDE SEQUENCE</scope>
    <source>
        <strain evidence="2">AVDCRST_MAG22</strain>
    </source>
</reference>
<feature type="compositionally biased region" description="Basic residues" evidence="1">
    <location>
        <begin position="311"/>
        <end position="323"/>
    </location>
</feature>
<feature type="non-terminal residue" evidence="2">
    <location>
        <position position="323"/>
    </location>
</feature>
<feature type="compositionally biased region" description="Basic and acidic residues" evidence="1">
    <location>
        <begin position="79"/>
        <end position="96"/>
    </location>
</feature>
<dbReference type="AlphaFoldDB" id="A0A6J4PLP2"/>
<feature type="compositionally biased region" description="Basic and acidic residues" evidence="1">
    <location>
        <begin position="261"/>
        <end position="275"/>
    </location>
</feature>
<proteinExistence type="predicted"/>
<gene>
    <name evidence="2" type="ORF">AVDCRST_MAG22-2455</name>
</gene>
<feature type="compositionally biased region" description="Basic and acidic residues" evidence="1">
    <location>
        <begin position="108"/>
        <end position="117"/>
    </location>
</feature>
<feature type="region of interest" description="Disordered" evidence="1">
    <location>
        <begin position="1"/>
        <end position="323"/>
    </location>
</feature>
<name>A0A6J4PLP2_9ACTN</name>
<feature type="compositionally biased region" description="Basic and acidic residues" evidence="1">
    <location>
        <begin position="172"/>
        <end position="182"/>
    </location>
</feature>
<feature type="compositionally biased region" description="Basic and acidic residues" evidence="1">
    <location>
        <begin position="244"/>
        <end position="253"/>
    </location>
</feature>
<feature type="non-terminal residue" evidence="2">
    <location>
        <position position="1"/>
    </location>
</feature>
<accession>A0A6J4PLP2</accession>
<organism evidence="2">
    <name type="scientific">uncultured Rubrobacteraceae bacterium</name>
    <dbReference type="NCBI Taxonomy" id="349277"/>
    <lineage>
        <taxon>Bacteria</taxon>
        <taxon>Bacillati</taxon>
        <taxon>Actinomycetota</taxon>
        <taxon>Rubrobacteria</taxon>
        <taxon>Rubrobacterales</taxon>
        <taxon>Rubrobacteraceae</taxon>
        <taxon>environmental samples</taxon>
    </lineage>
</organism>
<feature type="compositionally biased region" description="Low complexity" evidence="1">
    <location>
        <begin position="56"/>
        <end position="67"/>
    </location>
</feature>
<sequence>GTRREEGVRGVVEPGRHGLRGGAAGARPGRDGVQPALRRRGGAGAGSGVVPGSGFVGRRAPAPAGRRPLQDVRGPPGRRRGDGEDRGAGGRGERSLRQPQGHGGRQAGRGERGEGHPARLPRRGGASRGLGGVQDRRPRGRGDRQGARTPEEPARQGGRLPGPLPPLPRPAGDADRGARGADVRPAGRHRRPLQGTEEAPAPGPQGEVRRRDRNALATLRRLLSGAPRRREPRRRPLLCGPRPRSPDARDIRRSRARRTGRGGEERPVRAARQEPARLLPLRGPGLPLRRAGAGQPAGRQARRVLDEHHAPRVRPRRLRPAHK</sequence>
<dbReference type="EMBL" id="CADCUV010000110">
    <property type="protein sequence ID" value="CAA9419510.1"/>
    <property type="molecule type" value="Genomic_DNA"/>
</dbReference>
<evidence type="ECO:0000313" key="2">
    <source>
        <dbReference type="EMBL" id="CAA9419510.1"/>
    </source>
</evidence>
<protein>
    <submittedName>
        <fullName evidence="2">Uncharacterized protein</fullName>
    </submittedName>
</protein>
<evidence type="ECO:0000256" key="1">
    <source>
        <dbReference type="SAM" id="MobiDB-lite"/>
    </source>
</evidence>
<feature type="compositionally biased region" description="Low complexity" evidence="1">
    <location>
        <begin position="276"/>
        <end position="299"/>
    </location>
</feature>
<feature type="compositionally biased region" description="Basic and acidic residues" evidence="1">
    <location>
        <begin position="134"/>
        <end position="154"/>
    </location>
</feature>